<gene>
    <name evidence="5" type="ORF">GCM10010916_36110</name>
</gene>
<protein>
    <recommendedName>
        <fullName evidence="4">HPr domain-containing protein</fullName>
    </recommendedName>
</protein>
<dbReference type="InterPro" id="IPR050399">
    <property type="entry name" value="HPr"/>
</dbReference>
<comment type="subcellular location">
    <subcellularLocation>
        <location evidence="1">Cytoplasm</location>
    </subcellularLocation>
</comment>
<keyword evidence="6" id="KW-1185">Reference proteome</keyword>
<proteinExistence type="predicted"/>
<evidence type="ECO:0000313" key="6">
    <source>
        <dbReference type="Proteomes" id="UP000644756"/>
    </source>
</evidence>
<dbReference type="PRINTS" id="PR00107">
    <property type="entry name" value="PHOSPHOCPHPR"/>
</dbReference>
<evidence type="ECO:0000256" key="3">
    <source>
        <dbReference type="ARBA" id="ARBA00022683"/>
    </source>
</evidence>
<dbReference type="PANTHER" id="PTHR33705">
    <property type="entry name" value="PHOSPHOCARRIER PROTEIN HPR"/>
    <property type="match status" value="1"/>
</dbReference>
<evidence type="ECO:0000313" key="5">
    <source>
        <dbReference type="EMBL" id="GGG15952.1"/>
    </source>
</evidence>
<sequence>MLKKEQIIHFNQGLHLRPSNMIAYEARKFESDIRLSCNGKVADCKSALSLLQLGAQNGSTIGITVKGEDEAEAMNAILRILT</sequence>
<dbReference type="GO" id="GO:0005737">
    <property type="term" value="C:cytoplasm"/>
    <property type="evidence" value="ECO:0007669"/>
    <property type="project" value="UniProtKB-SubCell"/>
</dbReference>
<dbReference type="InterPro" id="IPR000032">
    <property type="entry name" value="HPr-like"/>
</dbReference>
<dbReference type="PROSITE" id="PS51350">
    <property type="entry name" value="PTS_HPR_DOM"/>
    <property type="match status" value="1"/>
</dbReference>
<dbReference type="SUPFAM" id="SSF55594">
    <property type="entry name" value="HPr-like"/>
    <property type="match status" value="1"/>
</dbReference>
<dbReference type="Pfam" id="PF00381">
    <property type="entry name" value="PTS-HPr"/>
    <property type="match status" value="1"/>
</dbReference>
<evidence type="ECO:0000259" key="4">
    <source>
        <dbReference type="PROSITE" id="PS51350"/>
    </source>
</evidence>
<evidence type="ECO:0000256" key="1">
    <source>
        <dbReference type="ARBA" id="ARBA00004496"/>
    </source>
</evidence>
<dbReference type="Gene3D" id="3.30.1340.10">
    <property type="entry name" value="HPr-like"/>
    <property type="match status" value="1"/>
</dbReference>
<dbReference type="Proteomes" id="UP000644756">
    <property type="component" value="Unassembled WGS sequence"/>
</dbReference>
<dbReference type="GO" id="GO:0009401">
    <property type="term" value="P:phosphoenolpyruvate-dependent sugar phosphotransferase system"/>
    <property type="evidence" value="ECO:0007669"/>
    <property type="project" value="UniProtKB-KW"/>
</dbReference>
<reference evidence="5" key="1">
    <citation type="journal article" date="2014" name="Int. J. Syst. Evol. Microbiol.">
        <title>Complete genome sequence of Corynebacterium casei LMG S-19264T (=DSM 44701T), isolated from a smear-ripened cheese.</title>
        <authorList>
            <consortium name="US DOE Joint Genome Institute (JGI-PGF)"/>
            <person name="Walter F."/>
            <person name="Albersmeier A."/>
            <person name="Kalinowski J."/>
            <person name="Ruckert C."/>
        </authorList>
    </citation>
    <scope>NUCLEOTIDE SEQUENCE</scope>
    <source>
        <strain evidence="5">CGMCC 1.12987</strain>
    </source>
</reference>
<feature type="domain" description="HPr" evidence="4">
    <location>
        <begin position="1"/>
        <end position="82"/>
    </location>
</feature>
<dbReference type="EMBL" id="BMGR01000012">
    <property type="protein sequence ID" value="GGG15952.1"/>
    <property type="molecule type" value="Genomic_DNA"/>
</dbReference>
<reference evidence="5" key="2">
    <citation type="submission" date="2020-09" db="EMBL/GenBank/DDBJ databases">
        <authorList>
            <person name="Sun Q."/>
            <person name="Zhou Y."/>
        </authorList>
    </citation>
    <scope>NUCLEOTIDE SEQUENCE</scope>
    <source>
        <strain evidence="5">CGMCC 1.12987</strain>
    </source>
</reference>
<accession>A0A917G028</accession>
<dbReference type="NCBIfam" id="TIGR01003">
    <property type="entry name" value="PTS_HPr_family"/>
    <property type="match status" value="1"/>
</dbReference>
<comment type="caution">
    <text evidence="5">The sequence shown here is derived from an EMBL/GenBank/DDBJ whole genome shotgun (WGS) entry which is preliminary data.</text>
</comment>
<organism evidence="5 6">
    <name type="scientific">Paenibacillus abyssi</name>
    <dbReference type="NCBI Taxonomy" id="1340531"/>
    <lineage>
        <taxon>Bacteria</taxon>
        <taxon>Bacillati</taxon>
        <taxon>Bacillota</taxon>
        <taxon>Bacilli</taxon>
        <taxon>Bacillales</taxon>
        <taxon>Paenibacillaceae</taxon>
        <taxon>Paenibacillus</taxon>
    </lineage>
</organism>
<keyword evidence="3" id="KW-0598">Phosphotransferase system</keyword>
<keyword evidence="2" id="KW-0963">Cytoplasm</keyword>
<dbReference type="RefSeq" id="WP_188532461.1">
    <property type="nucleotide sequence ID" value="NZ_BMGR01000012.1"/>
</dbReference>
<evidence type="ECO:0000256" key="2">
    <source>
        <dbReference type="ARBA" id="ARBA00022490"/>
    </source>
</evidence>
<dbReference type="InterPro" id="IPR035895">
    <property type="entry name" value="HPr-like_sf"/>
</dbReference>
<name>A0A917G028_9BACL</name>
<dbReference type="AlphaFoldDB" id="A0A917G028"/>
<dbReference type="PANTHER" id="PTHR33705:SF2">
    <property type="entry name" value="PHOSPHOCARRIER PROTEIN NPR"/>
    <property type="match status" value="1"/>
</dbReference>